<dbReference type="Pfam" id="PF02437">
    <property type="entry name" value="Ski_Sno_DHD"/>
    <property type="match status" value="1"/>
</dbReference>
<keyword evidence="2" id="KW-0539">Nucleus</keyword>
<evidence type="ECO:0000313" key="7">
    <source>
        <dbReference type="Proteomes" id="UP000299102"/>
    </source>
</evidence>
<comment type="caution">
    <text evidence="6">The sequence shown here is derived from an EMBL/GenBank/DDBJ whole genome shotgun (WGS) entry which is preliminary data.</text>
</comment>
<comment type="subcellular location">
    <subcellularLocation>
        <location evidence="1">Nucleus</location>
    </subcellularLocation>
</comment>
<gene>
    <name evidence="6" type="primary">DACH1</name>
    <name evidence="6" type="ORF">EVAR_51581_1</name>
</gene>
<dbReference type="Gene3D" id="3.10.260.20">
    <property type="entry name" value="Ski"/>
    <property type="match status" value="1"/>
</dbReference>
<dbReference type="OrthoDB" id="6436112at2759"/>
<proteinExistence type="inferred from homology"/>
<dbReference type="CDD" id="cd21081">
    <property type="entry name" value="DHD_Dac"/>
    <property type="match status" value="1"/>
</dbReference>
<dbReference type="GO" id="GO:0005667">
    <property type="term" value="C:transcription regulator complex"/>
    <property type="evidence" value="ECO:0007669"/>
    <property type="project" value="TreeGrafter"/>
</dbReference>
<dbReference type="InterPro" id="IPR009061">
    <property type="entry name" value="DNA-bd_dom_put_sf"/>
</dbReference>
<evidence type="ECO:0000256" key="4">
    <source>
        <dbReference type="SAM" id="MobiDB-lite"/>
    </source>
</evidence>
<evidence type="ECO:0000256" key="3">
    <source>
        <dbReference type="ARBA" id="ARBA00038192"/>
    </source>
</evidence>
<sequence length="384" mass="42476">MLAPLQRARQQSFPGFMLFAVSDWSYSRGGVCRPGLICAGPYHTYPQAYDLHTRPARQERSAPASWSRRAVRARPAAAASRFILIAGDILYQYACARRRRCRLRAQKKQRFFSVPPKGAGKGRSAQRTGQWPQPGAARGVGARGGQVGARHALGALFIYLYGAGVTPSAVCVSEPRVACRESAWRARTRRPRRASPPALLAPRLPLPPPGLGLLGSLQMMHHAPLDLMAAAHHHGPPRYASPPPISTSDPAANECKLVDYRGQKVAAFIIQGDTMLCLPQAFELFLKHLVGGLHTVYTKLKRLDIVPLVCNVEQVRILRGLGAIQPGVNRCKLLSCKDFDVLYRDCTTASHRRLRLEVVLRFRRSPRPEVVRQRRGSGDGYPEH</sequence>
<organism evidence="6 7">
    <name type="scientific">Eumeta variegata</name>
    <name type="common">Bagworm moth</name>
    <name type="synonym">Eumeta japonica</name>
    <dbReference type="NCBI Taxonomy" id="151549"/>
    <lineage>
        <taxon>Eukaryota</taxon>
        <taxon>Metazoa</taxon>
        <taxon>Ecdysozoa</taxon>
        <taxon>Arthropoda</taxon>
        <taxon>Hexapoda</taxon>
        <taxon>Insecta</taxon>
        <taxon>Pterygota</taxon>
        <taxon>Neoptera</taxon>
        <taxon>Endopterygota</taxon>
        <taxon>Lepidoptera</taxon>
        <taxon>Glossata</taxon>
        <taxon>Ditrysia</taxon>
        <taxon>Tineoidea</taxon>
        <taxon>Psychidae</taxon>
        <taxon>Oiketicinae</taxon>
        <taxon>Eumeta</taxon>
    </lineage>
</organism>
<evidence type="ECO:0000256" key="2">
    <source>
        <dbReference type="ARBA" id="ARBA00023242"/>
    </source>
</evidence>
<dbReference type="FunFam" id="3.10.260.20:FF:000001">
    <property type="entry name" value="Dachshund homolog 1"/>
    <property type="match status" value="1"/>
</dbReference>
<dbReference type="EMBL" id="BGZK01001217">
    <property type="protein sequence ID" value="GBP74656.1"/>
    <property type="molecule type" value="Genomic_DNA"/>
</dbReference>
<evidence type="ECO:0000256" key="1">
    <source>
        <dbReference type="ARBA" id="ARBA00004123"/>
    </source>
</evidence>
<comment type="similarity">
    <text evidence="3">Belongs to the DACH/dachshund family.</text>
</comment>
<evidence type="ECO:0000259" key="5">
    <source>
        <dbReference type="Pfam" id="PF02437"/>
    </source>
</evidence>
<dbReference type="GO" id="GO:0000978">
    <property type="term" value="F:RNA polymerase II cis-regulatory region sequence-specific DNA binding"/>
    <property type="evidence" value="ECO:0007669"/>
    <property type="project" value="TreeGrafter"/>
</dbReference>
<dbReference type="GO" id="GO:0005634">
    <property type="term" value="C:nucleus"/>
    <property type="evidence" value="ECO:0007669"/>
    <property type="project" value="UniProtKB-SubCell"/>
</dbReference>
<dbReference type="GO" id="GO:0000981">
    <property type="term" value="F:DNA-binding transcription factor activity, RNA polymerase II-specific"/>
    <property type="evidence" value="ECO:0007669"/>
    <property type="project" value="TreeGrafter"/>
</dbReference>
<dbReference type="InterPro" id="IPR003380">
    <property type="entry name" value="SKI/SNO/DAC"/>
</dbReference>
<dbReference type="InterPro" id="IPR052417">
    <property type="entry name" value="Dachshund_domain"/>
</dbReference>
<feature type="domain" description="SKI/SNO/DAC" evidence="5">
    <location>
        <begin position="244"/>
        <end position="347"/>
    </location>
</feature>
<dbReference type="PANTHER" id="PTHR12577">
    <property type="entry name" value="DACHSHUND"/>
    <property type="match status" value="1"/>
</dbReference>
<dbReference type="SUPFAM" id="SSF46955">
    <property type="entry name" value="Putative DNA-binding domain"/>
    <property type="match status" value="1"/>
</dbReference>
<dbReference type="Proteomes" id="UP000299102">
    <property type="component" value="Unassembled WGS sequence"/>
</dbReference>
<dbReference type="AlphaFoldDB" id="A0A4C1YEV5"/>
<dbReference type="InterPro" id="IPR037000">
    <property type="entry name" value="Ski_DNA-bd_sf"/>
</dbReference>
<dbReference type="PANTHER" id="PTHR12577:SF6">
    <property type="entry name" value="DACHSHUND, ISOFORM B"/>
    <property type="match status" value="1"/>
</dbReference>
<name>A0A4C1YEV5_EUMVA</name>
<reference evidence="6 7" key="1">
    <citation type="journal article" date="2019" name="Commun. Biol.">
        <title>The bagworm genome reveals a unique fibroin gene that provides high tensile strength.</title>
        <authorList>
            <person name="Kono N."/>
            <person name="Nakamura H."/>
            <person name="Ohtoshi R."/>
            <person name="Tomita M."/>
            <person name="Numata K."/>
            <person name="Arakawa K."/>
        </authorList>
    </citation>
    <scope>NUCLEOTIDE SEQUENCE [LARGE SCALE GENOMIC DNA]</scope>
</reference>
<accession>A0A4C1YEV5</accession>
<feature type="region of interest" description="Disordered" evidence="4">
    <location>
        <begin position="113"/>
        <end position="142"/>
    </location>
</feature>
<dbReference type="STRING" id="151549.A0A4C1YEV5"/>
<evidence type="ECO:0000313" key="6">
    <source>
        <dbReference type="EMBL" id="GBP74656.1"/>
    </source>
</evidence>
<protein>
    <submittedName>
        <fullName evidence="6">Dachshund homolog 1</fullName>
    </submittedName>
</protein>
<keyword evidence="7" id="KW-1185">Reference proteome</keyword>